<dbReference type="EMBL" id="KV440986">
    <property type="protein sequence ID" value="OAD71289.1"/>
    <property type="molecule type" value="Genomic_DNA"/>
</dbReference>
<name>A0A167LXG9_PHYB8</name>
<dbReference type="OrthoDB" id="2299910at2759"/>
<dbReference type="RefSeq" id="XP_018289329.1">
    <property type="nucleotide sequence ID" value="XM_018436401.1"/>
</dbReference>
<dbReference type="AlphaFoldDB" id="A0A167LXG9"/>
<organism evidence="2 3">
    <name type="scientific">Phycomyces blakesleeanus (strain ATCC 8743b / DSM 1359 / FGSC 10004 / NBRC 33097 / NRRL 1555)</name>
    <dbReference type="NCBI Taxonomy" id="763407"/>
    <lineage>
        <taxon>Eukaryota</taxon>
        <taxon>Fungi</taxon>
        <taxon>Fungi incertae sedis</taxon>
        <taxon>Mucoromycota</taxon>
        <taxon>Mucoromycotina</taxon>
        <taxon>Mucoromycetes</taxon>
        <taxon>Mucorales</taxon>
        <taxon>Phycomycetaceae</taxon>
        <taxon>Phycomyces</taxon>
    </lineage>
</organism>
<reference evidence="3" key="1">
    <citation type="submission" date="2015-06" db="EMBL/GenBank/DDBJ databases">
        <title>Expansion of signal transduction pathways in fungi by whole-genome duplication.</title>
        <authorList>
            <consortium name="DOE Joint Genome Institute"/>
            <person name="Corrochano L.M."/>
            <person name="Kuo A."/>
            <person name="Marcet-Houben M."/>
            <person name="Polaino S."/>
            <person name="Salamov A."/>
            <person name="Villalobos J.M."/>
            <person name="Alvarez M.I."/>
            <person name="Avalos J."/>
            <person name="Benito E.P."/>
            <person name="Benoit I."/>
            <person name="Burger G."/>
            <person name="Camino L.P."/>
            <person name="Canovas D."/>
            <person name="Cerda-Olmedo E."/>
            <person name="Cheng J.-F."/>
            <person name="Dominguez A."/>
            <person name="Elias M."/>
            <person name="Eslava A.P."/>
            <person name="Glaser F."/>
            <person name="Grimwood J."/>
            <person name="Gutierrez G."/>
            <person name="Heitman J."/>
            <person name="Henrissat B."/>
            <person name="Iturriaga E.A."/>
            <person name="Lang B.F."/>
            <person name="Lavin J.L."/>
            <person name="Lee S."/>
            <person name="Li W."/>
            <person name="Lindquist E."/>
            <person name="Lopez-Garcia S."/>
            <person name="Luque E.M."/>
            <person name="Marcos A.T."/>
            <person name="Martin J."/>
            <person name="McCluskey K."/>
            <person name="Medina H.R."/>
            <person name="Miralles-Duran A."/>
            <person name="Miyazaki A."/>
            <person name="Munoz-Torres E."/>
            <person name="Oguiza J.A."/>
            <person name="Ohm R."/>
            <person name="Olmedo M."/>
            <person name="Orejas M."/>
            <person name="Ortiz-Castellanos L."/>
            <person name="Pisabarro A.G."/>
            <person name="Rodriguez-Romero J."/>
            <person name="Ruiz-Herrera J."/>
            <person name="Ruiz-Vazquez R."/>
            <person name="Sanz C."/>
            <person name="Schackwitz W."/>
            <person name="Schmutz J."/>
            <person name="Shahriari M."/>
            <person name="Shelest E."/>
            <person name="Silva-Franco F."/>
            <person name="Soanes D."/>
            <person name="Syed K."/>
            <person name="Tagua V.G."/>
            <person name="Talbot N.J."/>
            <person name="Thon M."/>
            <person name="De vries R.P."/>
            <person name="Wiebenga A."/>
            <person name="Yadav J.S."/>
            <person name="Braun E.L."/>
            <person name="Baker S."/>
            <person name="Garre V."/>
            <person name="Horwitz B."/>
            <person name="Torres-Martinez S."/>
            <person name="Idnurm A."/>
            <person name="Herrera-Estrella A."/>
            <person name="Gabaldon T."/>
            <person name="Grigoriev I.V."/>
        </authorList>
    </citation>
    <scope>NUCLEOTIDE SEQUENCE [LARGE SCALE GENOMIC DNA]</scope>
    <source>
        <strain evidence="3">NRRL 1555(-)</strain>
    </source>
</reference>
<dbReference type="InParanoid" id="A0A167LXG9"/>
<evidence type="ECO:0000256" key="1">
    <source>
        <dbReference type="SAM" id="MobiDB-lite"/>
    </source>
</evidence>
<feature type="compositionally biased region" description="Acidic residues" evidence="1">
    <location>
        <begin position="122"/>
        <end position="139"/>
    </location>
</feature>
<feature type="region of interest" description="Disordered" evidence="1">
    <location>
        <begin position="107"/>
        <end position="139"/>
    </location>
</feature>
<dbReference type="VEuPathDB" id="FungiDB:PHYBLDRAFT_170660"/>
<accession>A0A167LXG9</accession>
<evidence type="ECO:0000313" key="3">
    <source>
        <dbReference type="Proteomes" id="UP000077315"/>
    </source>
</evidence>
<feature type="compositionally biased region" description="Polar residues" evidence="1">
    <location>
        <begin position="112"/>
        <end position="121"/>
    </location>
</feature>
<protein>
    <submittedName>
        <fullName evidence="2">Uncharacterized protein</fullName>
    </submittedName>
</protein>
<dbReference type="Proteomes" id="UP000077315">
    <property type="component" value="Unassembled WGS sequence"/>
</dbReference>
<dbReference type="GeneID" id="28997307"/>
<evidence type="ECO:0000313" key="2">
    <source>
        <dbReference type="EMBL" id="OAD71289.1"/>
    </source>
</evidence>
<feature type="region of interest" description="Disordered" evidence="1">
    <location>
        <begin position="67"/>
        <end position="90"/>
    </location>
</feature>
<feature type="compositionally biased region" description="Acidic residues" evidence="1">
    <location>
        <begin position="74"/>
        <end position="87"/>
    </location>
</feature>
<sequence length="239" mass="27550">MTGIFNFNTTVKSHYQAPSSIVHVHSPDIDERWDTFLDSQQRTSKHVQCPIIYIQPHQLHSIDILPASPKEYNDNDNDNDNDDDNDDDKIQNLANKTIDYFAHPSESLLDNYDTTPDIQEISTDDDDDDNDNDNDDYDYDYDYEEVQVKFNDDDDDNDGQSDLCCSEDGAKIETIVRPRSQKSISVEAYHRMMAQRYTARLLKIASVCQTSEINLPLVYQKQLDSLQTPLLPPPSQYSR</sequence>
<gene>
    <name evidence="2" type="ORF">PHYBLDRAFT_170660</name>
</gene>
<proteinExistence type="predicted"/>
<keyword evidence="3" id="KW-1185">Reference proteome</keyword>